<feature type="compositionally biased region" description="Gly residues" evidence="1">
    <location>
        <begin position="7"/>
        <end position="16"/>
    </location>
</feature>
<sequence length="29" mass="2883">MSTAVVGVGGNDGTRAGGLSQSGYERLWG</sequence>
<accession>A0AAV2WKB3</accession>
<dbReference type="Proteomes" id="UP000028864">
    <property type="component" value="Unassembled WGS sequence"/>
</dbReference>
<evidence type="ECO:0000313" key="2">
    <source>
        <dbReference type="EMBL" id="CDQ44403.1"/>
    </source>
</evidence>
<reference evidence="2" key="1">
    <citation type="submission" date="2014-05" db="EMBL/GenBank/DDBJ databases">
        <authorList>
            <person name="Urmite Genomes"/>
        </authorList>
    </citation>
    <scope>NUCLEOTIDE SEQUENCE</scope>
    <source>
        <strain evidence="2">DSM 44074</strain>
    </source>
</reference>
<gene>
    <name evidence="2" type="ORF">BN1047_02281</name>
</gene>
<protein>
    <submittedName>
        <fullName evidence="2">Uncharacterized protein</fullName>
    </submittedName>
</protein>
<dbReference type="EMBL" id="LK021338">
    <property type="protein sequence ID" value="CDQ44403.1"/>
    <property type="molecule type" value="Genomic_DNA"/>
</dbReference>
<reference evidence="2" key="2">
    <citation type="submission" date="2015-09" db="EMBL/GenBank/DDBJ databases">
        <title>Draft genome sequence of Mycobacterium neoaurum DSM 44074.</title>
        <authorList>
            <person name="Croce O."/>
            <person name="Robert C."/>
            <person name="Raoult D."/>
            <person name="Drancourt M."/>
        </authorList>
    </citation>
    <scope>NUCLEOTIDE SEQUENCE</scope>
    <source>
        <strain evidence="2">DSM 44074</strain>
    </source>
</reference>
<feature type="region of interest" description="Disordered" evidence="1">
    <location>
        <begin position="1"/>
        <end position="29"/>
    </location>
</feature>
<evidence type="ECO:0000313" key="3">
    <source>
        <dbReference type="Proteomes" id="UP000028864"/>
    </source>
</evidence>
<organism evidence="2 3">
    <name type="scientific">Mycolicibacterium neoaurum</name>
    <name type="common">Mycobacterium neoaurum</name>
    <dbReference type="NCBI Taxonomy" id="1795"/>
    <lineage>
        <taxon>Bacteria</taxon>
        <taxon>Bacillati</taxon>
        <taxon>Actinomycetota</taxon>
        <taxon>Actinomycetes</taxon>
        <taxon>Mycobacteriales</taxon>
        <taxon>Mycobacteriaceae</taxon>
        <taxon>Mycolicibacterium</taxon>
    </lineage>
</organism>
<proteinExistence type="predicted"/>
<evidence type="ECO:0000256" key="1">
    <source>
        <dbReference type="SAM" id="MobiDB-lite"/>
    </source>
</evidence>
<name>A0AAV2WKB3_MYCNE</name>
<dbReference type="AlphaFoldDB" id="A0AAV2WKB3"/>